<dbReference type="GeneTree" id="ENSGT01110000267866"/>
<evidence type="ECO:0000313" key="2">
    <source>
        <dbReference type="Proteomes" id="UP000694548"/>
    </source>
</evidence>
<dbReference type="Ensembl" id="ENSNFUT00015016528.1">
    <property type="protein sequence ID" value="ENSNFUP00015015777.1"/>
    <property type="gene ID" value="ENSNFUG00015007593.1"/>
</dbReference>
<organism evidence="1 2">
    <name type="scientific">Nothobranchius furzeri</name>
    <name type="common">Turquoise killifish</name>
    <dbReference type="NCBI Taxonomy" id="105023"/>
    <lineage>
        <taxon>Eukaryota</taxon>
        <taxon>Metazoa</taxon>
        <taxon>Chordata</taxon>
        <taxon>Craniata</taxon>
        <taxon>Vertebrata</taxon>
        <taxon>Euteleostomi</taxon>
        <taxon>Actinopterygii</taxon>
        <taxon>Neopterygii</taxon>
        <taxon>Teleostei</taxon>
        <taxon>Neoteleostei</taxon>
        <taxon>Acanthomorphata</taxon>
        <taxon>Ovalentaria</taxon>
        <taxon>Atherinomorphae</taxon>
        <taxon>Cyprinodontiformes</taxon>
        <taxon>Nothobranchiidae</taxon>
        <taxon>Nothobranchius</taxon>
    </lineage>
</organism>
<evidence type="ECO:0000313" key="1">
    <source>
        <dbReference type="Ensembl" id="ENSNFUP00015015777.1"/>
    </source>
</evidence>
<accession>A0A8C6L9R5</accession>
<dbReference type="AlphaFoldDB" id="A0A8C6L9R5"/>
<protein>
    <submittedName>
        <fullName evidence="1">Uncharacterized protein</fullName>
    </submittedName>
</protein>
<reference evidence="1" key="3">
    <citation type="submission" date="2025-09" db="UniProtKB">
        <authorList>
            <consortium name="Ensembl"/>
        </authorList>
    </citation>
    <scope>IDENTIFICATION</scope>
</reference>
<reference evidence="1" key="1">
    <citation type="submission" date="2014-08" db="EMBL/GenBank/DDBJ databases">
        <authorList>
            <person name="Senf B."/>
            <person name="Petzold A."/>
            <person name="Downie B.R."/>
            <person name="Koch P."/>
            <person name="Platzer M."/>
        </authorList>
    </citation>
    <scope>NUCLEOTIDE SEQUENCE [LARGE SCALE GENOMIC DNA]</scope>
    <source>
        <strain evidence="1">GRZ</strain>
    </source>
</reference>
<proteinExistence type="predicted"/>
<name>A0A8C6L9R5_NOTFU</name>
<reference evidence="1" key="2">
    <citation type="submission" date="2025-08" db="UniProtKB">
        <authorList>
            <consortium name="Ensembl"/>
        </authorList>
    </citation>
    <scope>IDENTIFICATION</scope>
</reference>
<sequence>MCFYDGFYPEIVGVHVQFLRVQHTQVFVCVLDVIHVLHSSFQTSQDHLSMSGHFGIAFYRLSIVEVSKGTKIPLSPGVDDETPEQSCRTHNIFIDLGEDALDGGALEVCPFDHFCVMYRFLSVDAVSTANRSGTGGNF</sequence>
<dbReference type="Proteomes" id="UP000694548">
    <property type="component" value="Chromosome sgr05"/>
</dbReference>
<keyword evidence="2" id="KW-1185">Reference proteome</keyword>